<evidence type="ECO:0000256" key="1">
    <source>
        <dbReference type="SAM" id="SignalP"/>
    </source>
</evidence>
<dbReference type="CDD" id="cd00303">
    <property type="entry name" value="retropepsin_like"/>
    <property type="match status" value="1"/>
</dbReference>
<gene>
    <name evidence="2" type="ORF">Scep_025812</name>
</gene>
<organism evidence="2 3">
    <name type="scientific">Stephania cephalantha</name>
    <dbReference type="NCBI Taxonomy" id="152367"/>
    <lineage>
        <taxon>Eukaryota</taxon>
        <taxon>Viridiplantae</taxon>
        <taxon>Streptophyta</taxon>
        <taxon>Embryophyta</taxon>
        <taxon>Tracheophyta</taxon>
        <taxon>Spermatophyta</taxon>
        <taxon>Magnoliopsida</taxon>
        <taxon>Ranunculales</taxon>
        <taxon>Menispermaceae</taxon>
        <taxon>Menispermoideae</taxon>
        <taxon>Cissampelideae</taxon>
        <taxon>Stephania</taxon>
    </lineage>
</organism>
<dbReference type="Gene3D" id="2.40.70.10">
    <property type="entry name" value="Acid Proteases"/>
    <property type="match status" value="1"/>
</dbReference>
<protein>
    <submittedName>
        <fullName evidence="2">Uncharacterized protein</fullName>
    </submittedName>
</protein>
<dbReference type="AlphaFoldDB" id="A0AAP0ER79"/>
<reference evidence="2 3" key="1">
    <citation type="submission" date="2024-01" db="EMBL/GenBank/DDBJ databases">
        <title>Genome assemblies of Stephania.</title>
        <authorList>
            <person name="Yang L."/>
        </authorList>
    </citation>
    <scope>NUCLEOTIDE SEQUENCE [LARGE SCALE GENOMIC DNA]</scope>
    <source>
        <strain evidence="2">JXDWG</strain>
        <tissue evidence="2">Leaf</tissue>
    </source>
</reference>
<feature type="signal peptide" evidence="1">
    <location>
        <begin position="1"/>
        <end position="16"/>
    </location>
</feature>
<feature type="chain" id="PRO_5043017370" evidence="1">
    <location>
        <begin position="17"/>
        <end position="137"/>
    </location>
</feature>
<proteinExistence type="predicted"/>
<sequence length="137" mass="15047">MVVSPTIFISPVLVSTLQLPVFPTTDYGIFVGGGACLPGSGVCKGVRMSFQGLDIMAYFFPIGMQGHDLILGVKWLSTIGVTTIKWQKLTLSFDSKRGRLLPSEVIQLFIMLLYPASRYNDPWTRGGRYFAGMLYGG</sequence>
<evidence type="ECO:0000313" key="2">
    <source>
        <dbReference type="EMBL" id="KAK9094343.1"/>
    </source>
</evidence>
<keyword evidence="3" id="KW-1185">Reference proteome</keyword>
<dbReference type="InterPro" id="IPR021109">
    <property type="entry name" value="Peptidase_aspartic_dom_sf"/>
</dbReference>
<dbReference type="Proteomes" id="UP001419268">
    <property type="component" value="Unassembled WGS sequence"/>
</dbReference>
<keyword evidence="1" id="KW-0732">Signal</keyword>
<dbReference type="EMBL" id="JBBNAG010000011">
    <property type="protein sequence ID" value="KAK9094343.1"/>
    <property type="molecule type" value="Genomic_DNA"/>
</dbReference>
<accession>A0AAP0ER79</accession>
<comment type="caution">
    <text evidence="2">The sequence shown here is derived from an EMBL/GenBank/DDBJ whole genome shotgun (WGS) entry which is preliminary data.</text>
</comment>
<name>A0AAP0ER79_9MAGN</name>
<evidence type="ECO:0000313" key="3">
    <source>
        <dbReference type="Proteomes" id="UP001419268"/>
    </source>
</evidence>